<dbReference type="OrthoDB" id="26740at2759"/>
<reference evidence="3 4" key="2">
    <citation type="submission" date="2018-11" db="EMBL/GenBank/DDBJ databases">
        <authorList>
            <consortium name="Pathogen Informatics"/>
        </authorList>
    </citation>
    <scope>NUCLEOTIDE SEQUENCE [LARGE SCALE GENOMIC DNA]</scope>
</reference>
<dbReference type="STRING" id="6205.A0A0R3XAR2"/>
<comment type="subcellular location">
    <subcellularLocation>
        <location evidence="1">Endoplasmic reticulum membrane</location>
    </subcellularLocation>
</comment>
<dbReference type="PANTHER" id="PTHR13466:SF0">
    <property type="entry name" value="SMP-LTD DOMAIN-CONTAINING PROTEIN"/>
    <property type="match status" value="1"/>
</dbReference>
<dbReference type="PANTHER" id="PTHR13466">
    <property type="entry name" value="TEX2 PROTEIN-RELATED"/>
    <property type="match status" value="1"/>
</dbReference>
<feature type="region of interest" description="Disordered" evidence="2">
    <location>
        <begin position="1"/>
        <end position="37"/>
    </location>
</feature>
<dbReference type="Proteomes" id="UP000274429">
    <property type="component" value="Unassembled WGS sequence"/>
</dbReference>
<dbReference type="CDD" id="cd21675">
    <property type="entry name" value="SMP_TEX2"/>
    <property type="match status" value="1"/>
</dbReference>
<dbReference type="EMBL" id="UYWX01021950">
    <property type="protein sequence ID" value="VDM35602.1"/>
    <property type="molecule type" value="Genomic_DNA"/>
</dbReference>
<evidence type="ECO:0000313" key="3">
    <source>
        <dbReference type="EMBL" id="VDM35602.1"/>
    </source>
</evidence>
<evidence type="ECO:0000256" key="1">
    <source>
        <dbReference type="ARBA" id="ARBA00004586"/>
    </source>
</evidence>
<evidence type="ECO:0000256" key="2">
    <source>
        <dbReference type="SAM" id="MobiDB-lite"/>
    </source>
</evidence>
<evidence type="ECO:0000313" key="4">
    <source>
        <dbReference type="Proteomes" id="UP000274429"/>
    </source>
</evidence>
<organism evidence="5">
    <name type="scientific">Hydatigena taeniaeformis</name>
    <name type="common">Feline tapeworm</name>
    <name type="synonym">Taenia taeniaeformis</name>
    <dbReference type="NCBI Taxonomy" id="6205"/>
    <lineage>
        <taxon>Eukaryota</taxon>
        <taxon>Metazoa</taxon>
        <taxon>Spiralia</taxon>
        <taxon>Lophotrochozoa</taxon>
        <taxon>Platyhelminthes</taxon>
        <taxon>Cestoda</taxon>
        <taxon>Eucestoda</taxon>
        <taxon>Cyclophyllidea</taxon>
        <taxon>Taeniidae</taxon>
        <taxon>Hydatigera</taxon>
    </lineage>
</organism>
<accession>A0A0R3XAR2</accession>
<feature type="compositionally biased region" description="Polar residues" evidence="2">
    <location>
        <begin position="84"/>
        <end position="108"/>
    </location>
</feature>
<evidence type="ECO:0000313" key="5">
    <source>
        <dbReference type="WBParaSite" id="TTAC_0001063901-mRNA-1"/>
    </source>
</evidence>
<name>A0A0R3XAR2_HYDTA</name>
<dbReference type="GO" id="GO:0008289">
    <property type="term" value="F:lipid binding"/>
    <property type="evidence" value="ECO:0007669"/>
    <property type="project" value="TreeGrafter"/>
</dbReference>
<gene>
    <name evidence="3" type="ORF">TTAC_LOCUS10622</name>
</gene>
<proteinExistence type="predicted"/>
<reference evidence="5" key="1">
    <citation type="submission" date="2017-02" db="UniProtKB">
        <authorList>
            <consortium name="WormBaseParasite"/>
        </authorList>
    </citation>
    <scope>IDENTIFICATION</scope>
</reference>
<sequence>MLRAQLPSELGNTGPVINNSAGSFPSDYPTGGGNADATGRSMAAFLSEEEDSADSSTDSDRESALTNAFASILPTAAAVAVPSTLSPATPTASDTKLTDTQRVTFSPEENTDLQRPRRRLYRIMDKITRSSYFQKAVDSKFVQRGMEYVSNKAINLQLEVSTLHGTLVLNLPPPPSDRLWYGFRGNPNLRFKLKPKFGETLVTIPRFLEILEKKLILEFQRVFVLPNMDDLVMPLLIPEPILRCSQNSELMTSTVRYDGRSFGGSSVSQHEGTSEAIAL</sequence>
<feature type="region of interest" description="Disordered" evidence="2">
    <location>
        <begin position="84"/>
        <end position="114"/>
    </location>
</feature>
<keyword evidence="4" id="KW-1185">Reference proteome</keyword>
<dbReference type="WBParaSite" id="TTAC_0001063901-mRNA-1">
    <property type="protein sequence ID" value="TTAC_0001063901-mRNA-1"/>
    <property type="gene ID" value="TTAC_0001063901"/>
</dbReference>
<dbReference type="AlphaFoldDB" id="A0A0R3XAR2"/>
<protein>
    <submittedName>
        <fullName evidence="5">Testis expressed 2, like</fullName>
    </submittedName>
</protein>
<dbReference type="GO" id="GO:0005789">
    <property type="term" value="C:endoplasmic reticulum membrane"/>
    <property type="evidence" value="ECO:0007669"/>
    <property type="project" value="UniProtKB-SubCell"/>
</dbReference>